<reference evidence="7" key="1">
    <citation type="submission" date="2020-07" db="EMBL/GenBank/DDBJ databases">
        <authorList>
            <person name="Lin J."/>
        </authorList>
    </citation>
    <scope>NUCLEOTIDE SEQUENCE</scope>
</reference>
<name>A0A6V7NZZ3_ANACO</name>
<dbReference type="PANTHER" id="PTHR32295">
    <property type="entry name" value="IQ-DOMAIN 5-RELATED"/>
    <property type="match status" value="1"/>
</dbReference>
<evidence type="ECO:0000313" key="7">
    <source>
        <dbReference type="EMBL" id="CAD1824162.1"/>
    </source>
</evidence>
<dbReference type="Pfam" id="PF00612">
    <property type="entry name" value="IQ"/>
    <property type="match status" value="2"/>
</dbReference>
<gene>
    <name evidence="7" type="ORF">CB5_LOCUS7373</name>
</gene>
<dbReference type="PROSITE" id="PS50096">
    <property type="entry name" value="IQ"/>
    <property type="match status" value="2"/>
</dbReference>
<dbReference type="InterPro" id="IPR025064">
    <property type="entry name" value="DUF4005"/>
</dbReference>
<evidence type="ECO:0000256" key="5">
    <source>
        <dbReference type="SAM" id="MobiDB-lite"/>
    </source>
</evidence>
<feature type="domain" description="DUF4005" evidence="6">
    <location>
        <begin position="259"/>
        <end position="331"/>
    </location>
</feature>
<dbReference type="PANTHER" id="PTHR32295:SF10">
    <property type="entry name" value="PROTEIN IQ-DOMAIN 25"/>
    <property type="match status" value="1"/>
</dbReference>
<dbReference type="AlphaFoldDB" id="A0A6V7NZZ3"/>
<dbReference type="SUPFAM" id="SSF52540">
    <property type="entry name" value="P-loop containing nucleoside triphosphate hydrolases"/>
    <property type="match status" value="1"/>
</dbReference>
<organism evidence="7">
    <name type="scientific">Ananas comosus var. bracteatus</name>
    <name type="common">red pineapple</name>
    <dbReference type="NCBI Taxonomy" id="296719"/>
    <lineage>
        <taxon>Eukaryota</taxon>
        <taxon>Viridiplantae</taxon>
        <taxon>Streptophyta</taxon>
        <taxon>Embryophyta</taxon>
        <taxon>Tracheophyta</taxon>
        <taxon>Spermatophyta</taxon>
        <taxon>Magnoliopsida</taxon>
        <taxon>Liliopsida</taxon>
        <taxon>Poales</taxon>
        <taxon>Bromeliaceae</taxon>
        <taxon>Bromelioideae</taxon>
        <taxon>Ananas</taxon>
    </lineage>
</organism>
<protein>
    <recommendedName>
        <fullName evidence="6">DUF4005 domain-containing protein</fullName>
    </recommendedName>
</protein>
<comment type="function">
    <text evidence="4">May be involved in cooperative interactions with calmodulins or calmodulin-like proteins. Recruits calmodulin proteins to microtubules, thus being a potential scaffold in cellular signaling and trafficking. May associate with nucleic acids and regulate gene expression at the transcriptional or post-transcriptional level.</text>
</comment>
<dbReference type="InterPro" id="IPR027417">
    <property type="entry name" value="P-loop_NTPase"/>
</dbReference>
<comment type="similarity">
    <text evidence="2">Belongs to the IQD family.</text>
</comment>
<evidence type="ECO:0000256" key="2">
    <source>
        <dbReference type="ARBA" id="ARBA00024341"/>
    </source>
</evidence>
<dbReference type="Gene3D" id="1.20.5.190">
    <property type="match status" value="1"/>
</dbReference>
<dbReference type="Pfam" id="PF13178">
    <property type="entry name" value="DUF4005"/>
    <property type="match status" value="1"/>
</dbReference>
<comment type="subunit">
    <text evidence="3">Binds to multiple calmodulin (CaM) in the presence of Ca(2+) and CaM-like proteins.</text>
</comment>
<dbReference type="InterPro" id="IPR000048">
    <property type="entry name" value="IQ_motif_EF-hand-BS"/>
</dbReference>
<dbReference type="SMART" id="SM00015">
    <property type="entry name" value="IQ"/>
    <property type="match status" value="2"/>
</dbReference>
<feature type="compositionally biased region" description="Low complexity" evidence="5">
    <location>
        <begin position="310"/>
        <end position="326"/>
    </location>
</feature>
<dbReference type="CDD" id="cd23767">
    <property type="entry name" value="IQCD"/>
    <property type="match status" value="1"/>
</dbReference>
<feature type="region of interest" description="Disordered" evidence="5">
    <location>
        <begin position="283"/>
        <end position="335"/>
    </location>
</feature>
<dbReference type="EMBL" id="LR862143">
    <property type="protein sequence ID" value="CAD1824162.1"/>
    <property type="molecule type" value="Genomic_DNA"/>
</dbReference>
<proteinExistence type="inferred from homology"/>
<sequence>MGRAMRWMRRILGVAESGGEEEVELREAAAELRRRGSPQLRFVRGGGGGGIGIGIASAARVTPASSVEIAVANRGNRKARAAIVIQKVFRGYLARKALRALKALVKIQALVRGYLVRKQTTTTLHRLQALVRLQVSAHSHKSRALRADVRRIHPRVSSRKSFLGASHESPTSSWDRSPKIVEVDTCQPLRSRSARMTYPWAVNSPDTPRAVAASSPLLPVKPLSVVTRRGDGGGGYGDRSCLRANRTAQNTPRHVGGACESTAITPVLLRRYSHWGPGPHPSYMSDTCSSVARSRSAPKQRPDSVHRIPSSGLVSDSGSGSSTNRKSCSHGRDGCSSNFKSAEGGSYKLISTELLARDYYLDRMW</sequence>
<evidence type="ECO:0000256" key="3">
    <source>
        <dbReference type="ARBA" id="ARBA00024378"/>
    </source>
</evidence>
<feature type="compositionally biased region" description="Polar residues" evidence="5">
    <location>
        <begin position="284"/>
        <end position="293"/>
    </location>
</feature>
<evidence type="ECO:0000259" key="6">
    <source>
        <dbReference type="Pfam" id="PF13178"/>
    </source>
</evidence>
<dbReference type="GO" id="GO:0005516">
    <property type="term" value="F:calmodulin binding"/>
    <property type="evidence" value="ECO:0007669"/>
    <property type="project" value="UniProtKB-KW"/>
</dbReference>
<accession>A0A6V7NZZ3</accession>
<keyword evidence="1" id="KW-0112">Calmodulin-binding</keyword>
<evidence type="ECO:0000256" key="4">
    <source>
        <dbReference type="ARBA" id="ARBA00045534"/>
    </source>
</evidence>
<evidence type="ECO:0000256" key="1">
    <source>
        <dbReference type="ARBA" id="ARBA00022860"/>
    </source>
</evidence>